<dbReference type="GeneID" id="18916720"/>
<accession>K5WAJ3</accession>
<dbReference type="AlphaFoldDB" id="K5WAJ3"/>
<gene>
    <name evidence="1" type="ORF">PHACADRAFT_256995</name>
</gene>
<dbReference type="KEGG" id="pco:PHACADRAFT_256995"/>
<dbReference type="EMBL" id="JH930472">
    <property type="protein sequence ID" value="EKM55994.1"/>
    <property type="molecule type" value="Genomic_DNA"/>
</dbReference>
<protein>
    <submittedName>
        <fullName evidence="1">Uncharacterized protein</fullName>
    </submittedName>
</protein>
<evidence type="ECO:0000313" key="1">
    <source>
        <dbReference type="EMBL" id="EKM55994.1"/>
    </source>
</evidence>
<evidence type="ECO:0000313" key="2">
    <source>
        <dbReference type="Proteomes" id="UP000008370"/>
    </source>
</evidence>
<dbReference type="RefSeq" id="XP_007396298.1">
    <property type="nucleotide sequence ID" value="XM_007396236.1"/>
</dbReference>
<reference evidence="1 2" key="1">
    <citation type="journal article" date="2012" name="BMC Genomics">
        <title>Comparative genomics of the white-rot fungi, Phanerochaete carnosa and P. chrysosporium, to elucidate the genetic basis of the distinct wood types they colonize.</title>
        <authorList>
            <person name="Suzuki H."/>
            <person name="MacDonald J."/>
            <person name="Syed K."/>
            <person name="Salamov A."/>
            <person name="Hori C."/>
            <person name="Aerts A."/>
            <person name="Henrissat B."/>
            <person name="Wiebenga A."/>
            <person name="vanKuyk P.A."/>
            <person name="Barry K."/>
            <person name="Lindquist E."/>
            <person name="LaButti K."/>
            <person name="Lapidus A."/>
            <person name="Lucas S."/>
            <person name="Coutinho P."/>
            <person name="Gong Y."/>
            <person name="Samejima M."/>
            <person name="Mahadevan R."/>
            <person name="Abou-Zaid M."/>
            <person name="de Vries R.P."/>
            <person name="Igarashi K."/>
            <person name="Yadav J.S."/>
            <person name="Grigoriev I.V."/>
            <person name="Master E.R."/>
        </authorList>
    </citation>
    <scope>NUCLEOTIDE SEQUENCE [LARGE SCALE GENOMIC DNA]</scope>
    <source>
        <strain evidence="1 2">HHB-10118-sp</strain>
    </source>
</reference>
<proteinExistence type="predicted"/>
<organism evidence="1 2">
    <name type="scientific">Phanerochaete carnosa (strain HHB-10118-sp)</name>
    <name type="common">White-rot fungus</name>
    <name type="synonym">Peniophora carnosa</name>
    <dbReference type="NCBI Taxonomy" id="650164"/>
    <lineage>
        <taxon>Eukaryota</taxon>
        <taxon>Fungi</taxon>
        <taxon>Dikarya</taxon>
        <taxon>Basidiomycota</taxon>
        <taxon>Agaricomycotina</taxon>
        <taxon>Agaricomycetes</taxon>
        <taxon>Polyporales</taxon>
        <taxon>Phanerochaetaceae</taxon>
        <taxon>Phanerochaete</taxon>
    </lineage>
</organism>
<dbReference type="InParanoid" id="K5WAJ3"/>
<dbReference type="Proteomes" id="UP000008370">
    <property type="component" value="Unassembled WGS sequence"/>
</dbReference>
<keyword evidence="2" id="KW-1185">Reference proteome</keyword>
<name>K5WAJ3_PHACS</name>
<sequence length="77" mass="8991">MIGRVSHLDAAAHVVTSRKNRRCEFFSVRVEQDEHRLNRRYAYRVFPAPYLRLKMRIAAEAARPNIARSPPITSQKN</sequence>
<dbReference type="HOGENOM" id="CLU_2638861_0_0_1"/>